<evidence type="ECO:0000259" key="1">
    <source>
        <dbReference type="Pfam" id="PF20068"/>
    </source>
</evidence>
<gene>
    <name evidence="2" type="ORF">SAMN05192561_102338</name>
</gene>
<keyword evidence="3" id="KW-1185">Reference proteome</keyword>
<organism evidence="2 3">
    <name type="scientific">Halopenitus malekzadehii</name>
    <dbReference type="NCBI Taxonomy" id="1267564"/>
    <lineage>
        <taxon>Archaea</taxon>
        <taxon>Methanobacteriati</taxon>
        <taxon>Methanobacteriota</taxon>
        <taxon>Stenosarchaea group</taxon>
        <taxon>Halobacteria</taxon>
        <taxon>Halobacteriales</taxon>
        <taxon>Haloferacaceae</taxon>
        <taxon>Halopenitus</taxon>
    </lineage>
</organism>
<dbReference type="InterPro" id="IPR027598">
    <property type="entry name" value="Amphi-Trp_dom"/>
</dbReference>
<dbReference type="EMBL" id="FNWU01000002">
    <property type="protein sequence ID" value="SEH47880.1"/>
    <property type="molecule type" value="Genomic_DNA"/>
</dbReference>
<evidence type="ECO:0000313" key="2">
    <source>
        <dbReference type="EMBL" id="SEH47880.1"/>
    </source>
</evidence>
<dbReference type="STRING" id="1267564.SAMN05192561_102338"/>
<dbReference type="Proteomes" id="UP000199215">
    <property type="component" value="Unassembled WGS sequence"/>
</dbReference>
<feature type="domain" description="Amphi-Trp" evidence="1">
    <location>
        <begin position="1"/>
        <end position="93"/>
    </location>
</feature>
<dbReference type="Pfam" id="PF20068">
    <property type="entry name" value="Amphi-Trp"/>
    <property type="match status" value="1"/>
</dbReference>
<protein>
    <submittedName>
        <fullName evidence="2">Amphi-Trp domain-containing protein</fullName>
    </submittedName>
</protein>
<dbReference type="OrthoDB" id="194858at2157"/>
<dbReference type="AlphaFoldDB" id="A0A1H6ILN2"/>
<accession>A0A1H6ILN2</accession>
<sequence>MPEETIFASESVESRESIATSLRTVADKLEAGEPVTLAAGEESVTLSVPPRATFEVTAERETEGGHEELSVELEIEWDVGTDADGTDATLSIE</sequence>
<name>A0A1H6ILN2_9EURY</name>
<reference evidence="2 3" key="1">
    <citation type="submission" date="2016-10" db="EMBL/GenBank/DDBJ databases">
        <authorList>
            <person name="de Groot N.N."/>
        </authorList>
    </citation>
    <scope>NUCLEOTIDE SEQUENCE [LARGE SCALE GENOMIC DNA]</scope>
    <source>
        <strain evidence="2 3">IBRC-M10418</strain>
    </source>
</reference>
<proteinExistence type="predicted"/>
<dbReference type="NCBIfam" id="TIGR04354">
    <property type="entry name" value="amphi-Trp"/>
    <property type="match status" value="1"/>
</dbReference>
<evidence type="ECO:0000313" key="3">
    <source>
        <dbReference type="Proteomes" id="UP000199215"/>
    </source>
</evidence>
<dbReference type="RefSeq" id="WP_092816369.1">
    <property type="nucleotide sequence ID" value="NZ_FNWU01000002.1"/>
</dbReference>